<organism evidence="1 2">
    <name type="scientific">Limnoglobus roseus</name>
    <dbReference type="NCBI Taxonomy" id="2598579"/>
    <lineage>
        <taxon>Bacteria</taxon>
        <taxon>Pseudomonadati</taxon>
        <taxon>Planctomycetota</taxon>
        <taxon>Planctomycetia</taxon>
        <taxon>Gemmatales</taxon>
        <taxon>Gemmataceae</taxon>
        <taxon>Limnoglobus</taxon>
    </lineage>
</organism>
<reference evidence="2" key="1">
    <citation type="submission" date="2019-08" db="EMBL/GenBank/DDBJ databases">
        <title>Limnoglobus roseus gen. nov., sp. nov., a novel freshwater planctomycete with a giant genome from the family Gemmataceae.</title>
        <authorList>
            <person name="Kulichevskaya I.S."/>
            <person name="Naumoff D.G."/>
            <person name="Miroshnikov K."/>
            <person name="Ivanova A."/>
            <person name="Philippov D.A."/>
            <person name="Hakobyan A."/>
            <person name="Rijpstra I.C."/>
            <person name="Sinninghe Damste J.S."/>
            <person name="Liesack W."/>
            <person name="Dedysh S.N."/>
        </authorList>
    </citation>
    <scope>NUCLEOTIDE SEQUENCE [LARGE SCALE GENOMIC DNA]</scope>
    <source>
        <strain evidence="2">PX52</strain>
    </source>
</reference>
<evidence type="ECO:0000313" key="2">
    <source>
        <dbReference type="Proteomes" id="UP000324974"/>
    </source>
</evidence>
<evidence type="ECO:0000313" key="1">
    <source>
        <dbReference type="EMBL" id="QEL20616.1"/>
    </source>
</evidence>
<dbReference type="EMBL" id="CP042425">
    <property type="protein sequence ID" value="QEL20616.1"/>
    <property type="molecule type" value="Genomic_DNA"/>
</dbReference>
<sequence>MQLSEVEAILGQAVRNVGSRLDVDDAELYSVDEIRKHVQQKNNQVSERLEAFINDYWQWFNFHRRIEAQGKSGNLDWDENDQLISLIKNRDTARQELLKILPVKT</sequence>
<proteinExistence type="predicted"/>
<dbReference type="AlphaFoldDB" id="A0A5C1ARI7"/>
<gene>
    <name evidence="1" type="ORF">PX52LOC_07721</name>
</gene>
<protein>
    <submittedName>
        <fullName evidence="1">Uncharacterized protein</fullName>
    </submittedName>
</protein>
<dbReference type="Proteomes" id="UP000324974">
    <property type="component" value="Chromosome"/>
</dbReference>
<dbReference type="OrthoDB" id="9938586at2"/>
<dbReference type="KEGG" id="lrs:PX52LOC_07721"/>
<keyword evidence="2" id="KW-1185">Reference proteome</keyword>
<dbReference type="RefSeq" id="WP_149114890.1">
    <property type="nucleotide sequence ID" value="NZ_CP042425.1"/>
</dbReference>
<accession>A0A5C1ARI7</accession>
<name>A0A5C1ARI7_9BACT</name>